<protein>
    <submittedName>
        <fullName evidence="1">Uncharacterized protein</fullName>
    </submittedName>
</protein>
<evidence type="ECO:0000313" key="2">
    <source>
        <dbReference type="Proteomes" id="UP001230649"/>
    </source>
</evidence>
<name>A0ACC2WDY8_9TREE</name>
<evidence type="ECO:0000313" key="1">
    <source>
        <dbReference type="EMBL" id="KAJ9108677.1"/>
    </source>
</evidence>
<proteinExistence type="predicted"/>
<dbReference type="Proteomes" id="UP001230649">
    <property type="component" value="Unassembled WGS sequence"/>
</dbReference>
<organism evidence="1 2">
    <name type="scientific">Naganishia adeliensis</name>
    <dbReference type="NCBI Taxonomy" id="92952"/>
    <lineage>
        <taxon>Eukaryota</taxon>
        <taxon>Fungi</taxon>
        <taxon>Dikarya</taxon>
        <taxon>Basidiomycota</taxon>
        <taxon>Agaricomycotina</taxon>
        <taxon>Tremellomycetes</taxon>
        <taxon>Filobasidiales</taxon>
        <taxon>Filobasidiaceae</taxon>
        <taxon>Naganishia</taxon>
    </lineage>
</organism>
<keyword evidence="2" id="KW-1185">Reference proteome</keyword>
<comment type="caution">
    <text evidence="1">The sequence shown here is derived from an EMBL/GenBank/DDBJ whole genome shotgun (WGS) entry which is preliminary data.</text>
</comment>
<dbReference type="EMBL" id="JASBWS010000030">
    <property type="protein sequence ID" value="KAJ9108677.1"/>
    <property type="molecule type" value="Genomic_DNA"/>
</dbReference>
<sequence>MAVYSVFRWEKQWVTPAGMPEGSTYKARFFSVSADINLMDDAEDVDMDGDDNDEQEEEERTKPGDVDLQIDGSTEQEISRSNLGETVPTGENVAPSAGNVDPQDETMNATSAGVQNGQQPSNDSTQGSVADNARPVVVDAQPIAEESGDALMAENEPTQEPISQPDVQPMNDGALNAETSTSARTSAQPDGSPAPVPVSEAPTHNEVKLPDITDAPSESTAQEHSAVPMELDVEQPLEKPEDSSDALALPVASSVPMPTQSEDVPVEMMHVEGAAQSTDEVYAETMQVEEVSVPVDVVDPAAAVETAAPVAPVEPTAPISSAGEPDATPSVSGDPAVPESSVPPVERSMTPSPSPERIQKFKAHEAAAEETTIVPGNLPSPSPQPESASITSPRPVPSNAVQGSVGGSHVTDVQFGGGGSGAAAGEIALEQASHEPAGLEMGEVTMDGEADPGKSLGEGDPVGVNGQEEFGDEDVRRADDVRPTTEAGESVEEKPTNEAV</sequence>
<gene>
    <name evidence="1" type="ORF">QFC20_003376</name>
</gene>
<accession>A0ACC2WDY8</accession>
<reference evidence="1" key="1">
    <citation type="submission" date="2023-04" db="EMBL/GenBank/DDBJ databases">
        <title>Draft Genome sequencing of Naganishia species isolated from polar environments using Oxford Nanopore Technology.</title>
        <authorList>
            <person name="Leo P."/>
            <person name="Venkateswaran K."/>
        </authorList>
    </citation>
    <scope>NUCLEOTIDE SEQUENCE</scope>
    <source>
        <strain evidence="1">MNA-CCFEE 5262</strain>
    </source>
</reference>